<dbReference type="Proteomes" id="UP001165343">
    <property type="component" value="Unassembled WGS sequence"/>
</dbReference>
<name>A0ABT0RFV2_9SPHN</name>
<dbReference type="EMBL" id="JAMGBC010000001">
    <property type="protein sequence ID" value="MCL6679170.1"/>
    <property type="molecule type" value="Genomic_DNA"/>
</dbReference>
<proteinExistence type="predicted"/>
<organism evidence="1 2">
    <name type="scientific">Sphingomonas anseongensis</name>
    <dbReference type="NCBI Taxonomy" id="2908207"/>
    <lineage>
        <taxon>Bacteria</taxon>
        <taxon>Pseudomonadati</taxon>
        <taxon>Pseudomonadota</taxon>
        <taxon>Alphaproteobacteria</taxon>
        <taxon>Sphingomonadales</taxon>
        <taxon>Sphingomonadaceae</taxon>
        <taxon>Sphingomonas</taxon>
    </lineage>
</organism>
<evidence type="ECO:0000313" key="2">
    <source>
        <dbReference type="Proteomes" id="UP001165343"/>
    </source>
</evidence>
<keyword evidence="2" id="KW-1185">Reference proteome</keyword>
<accession>A0ABT0RFV2</accession>
<evidence type="ECO:0000313" key="1">
    <source>
        <dbReference type="EMBL" id="MCL6679170.1"/>
    </source>
</evidence>
<comment type="caution">
    <text evidence="1">The sequence shown here is derived from an EMBL/GenBank/DDBJ whole genome shotgun (WGS) entry which is preliminary data.</text>
</comment>
<sequence length="91" mass="10180">MMAQSDKHARMMVAMSAATMDEQQKFADLKTLAQMAARLAGRDPDEHLIVKVGETVAFEDFAWRYPDFTKRAEAAYKLLDSGDGFWSTAST</sequence>
<reference evidence="1" key="1">
    <citation type="submission" date="2022-05" db="EMBL/GenBank/DDBJ databases">
        <authorList>
            <person name="Jo J.-H."/>
            <person name="Im W.-T."/>
        </authorList>
    </citation>
    <scope>NUCLEOTIDE SEQUENCE</scope>
    <source>
        <strain evidence="1">RG327</strain>
    </source>
</reference>
<gene>
    <name evidence="1" type="ORF">LZ519_07565</name>
</gene>
<dbReference type="RefSeq" id="WP_249868086.1">
    <property type="nucleotide sequence ID" value="NZ_JAMGBC010000001.1"/>
</dbReference>
<protein>
    <submittedName>
        <fullName evidence="1">Uncharacterized protein</fullName>
    </submittedName>
</protein>